<evidence type="ECO:0000256" key="1">
    <source>
        <dbReference type="SAM" id="MobiDB-lite"/>
    </source>
</evidence>
<dbReference type="PANTHER" id="PTHR33981">
    <property type="entry name" value="EXPRESSED PROTEIN"/>
    <property type="match status" value="1"/>
</dbReference>
<dbReference type="PANTHER" id="PTHR33981:SF3">
    <property type="entry name" value="EXPRESSED PROTEIN"/>
    <property type="match status" value="1"/>
</dbReference>
<name>A0A7G2EF37_ARATH</name>
<dbReference type="AlphaFoldDB" id="A0A7G2EF37"/>
<feature type="region of interest" description="Disordered" evidence="1">
    <location>
        <begin position="1"/>
        <end position="57"/>
    </location>
</feature>
<evidence type="ECO:0000313" key="2">
    <source>
        <dbReference type="EMBL" id="CAD5320659.1"/>
    </source>
</evidence>
<proteinExistence type="predicted"/>
<sequence length="74" mass="8048">MENHHPSTLLSMDSSASSHEELDLEMNNNRQSLLSGPPDINLPLSAERSPPPPPWNLDACDILDVGLVSTSSLR</sequence>
<accession>A0A7G2EF37</accession>
<feature type="compositionally biased region" description="Low complexity" evidence="1">
    <location>
        <begin position="7"/>
        <end position="17"/>
    </location>
</feature>
<protein>
    <submittedName>
        <fullName evidence="2">(thale cress) hypothetical protein</fullName>
    </submittedName>
</protein>
<reference evidence="2 3" key="1">
    <citation type="submission" date="2020-09" db="EMBL/GenBank/DDBJ databases">
        <authorList>
            <person name="Ashkenazy H."/>
        </authorList>
    </citation>
    <scope>NUCLEOTIDE SEQUENCE [LARGE SCALE GENOMIC DNA]</scope>
    <source>
        <strain evidence="3">cv. Cdm-0</strain>
    </source>
</reference>
<dbReference type="EMBL" id="LR881467">
    <property type="protein sequence ID" value="CAD5320659.1"/>
    <property type="molecule type" value="Genomic_DNA"/>
</dbReference>
<dbReference type="Proteomes" id="UP000516314">
    <property type="component" value="Chromosome 2"/>
</dbReference>
<gene>
    <name evidence="2" type="ORF">AT9943_LOCUS8763</name>
</gene>
<evidence type="ECO:0000313" key="3">
    <source>
        <dbReference type="Proteomes" id="UP000516314"/>
    </source>
</evidence>
<organism evidence="2 3">
    <name type="scientific">Arabidopsis thaliana</name>
    <name type="common">Mouse-ear cress</name>
    <dbReference type="NCBI Taxonomy" id="3702"/>
    <lineage>
        <taxon>Eukaryota</taxon>
        <taxon>Viridiplantae</taxon>
        <taxon>Streptophyta</taxon>
        <taxon>Embryophyta</taxon>
        <taxon>Tracheophyta</taxon>
        <taxon>Spermatophyta</taxon>
        <taxon>Magnoliopsida</taxon>
        <taxon>eudicotyledons</taxon>
        <taxon>Gunneridae</taxon>
        <taxon>Pentapetalae</taxon>
        <taxon>rosids</taxon>
        <taxon>malvids</taxon>
        <taxon>Brassicales</taxon>
        <taxon>Brassicaceae</taxon>
        <taxon>Camelineae</taxon>
        <taxon>Arabidopsis</taxon>
    </lineage>
</organism>